<sequence>MGKRATCSDVPGRSTAVLCNLIGKGFMTKEAVTGIV</sequence>
<dbReference type="AlphaFoldDB" id="A0A391NU57"/>
<feature type="non-terminal residue" evidence="1">
    <location>
        <position position="36"/>
    </location>
</feature>
<protein>
    <submittedName>
        <fullName evidence="1">Uncharacterized protein</fullName>
    </submittedName>
</protein>
<accession>A0A391NU57</accession>
<keyword evidence="2" id="KW-1185">Reference proteome</keyword>
<dbReference type="Proteomes" id="UP000265618">
    <property type="component" value="Unassembled WGS sequence"/>
</dbReference>
<evidence type="ECO:0000313" key="2">
    <source>
        <dbReference type="Proteomes" id="UP000265618"/>
    </source>
</evidence>
<evidence type="ECO:0000313" key="1">
    <source>
        <dbReference type="EMBL" id="GCA64754.1"/>
    </source>
</evidence>
<organism evidence="1 2">
    <name type="scientific">Kipferlia bialata</name>
    <dbReference type="NCBI Taxonomy" id="797122"/>
    <lineage>
        <taxon>Eukaryota</taxon>
        <taxon>Metamonada</taxon>
        <taxon>Carpediemonas-like organisms</taxon>
        <taxon>Kipferlia</taxon>
    </lineage>
</organism>
<dbReference type="EMBL" id="BDIP01008452">
    <property type="protein sequence ID" value="GCA64754.1"/>
    <property type="molecule type" value="Genomic_DNA"/>
</dbReference>
<gene>
    <name evidence="1" type="ORF">KIPB_015285</name>
</gene>
<reference evidence="1 2" key="1">
    <citation type="journal article" date="2018" name="PLoS ONE">
        <title>The draft genome of Kipferlia bialata reveals reductive genome evolution in fornicate parasites.</title>
        <authorList>
            <person name="Tanifuji G."/>
            <person name="Takabayashi S."/>
            <person name="Kume K."/>
            <person name="Takagi M."/>
            <person name="Nakayama T."/>
            <person name="Kamikawa R."/>
            <person name="Inagaki Y."/>
            <person name="Hashimoto T."/>
        </authorList>
    </citation>
    <scope>NUCLEOTIDE SEQUENCE [LARGE SCALE GENOMIC DNA]</scope>
    <source>
        <strain evidence="1">NY0173</strain>
    </source>
</reference>
<name>A0A391NU57_9EUKA</name>
<proteinExistence type="predicted"/>
<comment type="caution">
    <text evidence="1">The sequence shown here is derived from an EMBL/GenBank/DDBJ whole genome shotgun (WGS) entry which is preliminary data.</text>
</comment>